<dbReference type="InterPro" id="IPR017972">
    <property type="entry name" value="Cyt_P450_CS"/>
</dbReference>
<dbReference type="Proteomes" id="UP000193922">
    <property type="component" value="Unassembled WGS sequence"/>
</dbReference>
<protein>
    <submittedName>
        <fullName evidence="8">Cytochrome P450 4F12</fullName>
    </submittedName>
</protein>
<evidence type="ECO:0000256" key="5">
    <source>
        <dbReference type="PIRSR" id="PIRSR602401-1"/>
    </source>
</evidence>
<dbReference type="InterPro" id="IPR050121">
    <property type="entry name" value="Cytochrome_P450_monoxygenase"/>
</dbReference>
<dbReference type="OrthoDB" id="3934656at2759"/>
<proteinExistence type="inferred from homology"/>
<keyword evidence="9" id="KW-1185">Reference proteome</keyword>
<organism evidence="8 9">
    <name type="scientific">Linderina pennispora</name>
    <dbReference type="NCBI Taxonomy" id="61395"/>
    <lineage>
        <taxon>Eukaryota</taxon>
        <taxon>Fungi</taxon>
        <taxon>Fungi incertae sedis</taxon>
        <taxon>Zoopagomycota</taxon>
        <taxon>Kickxellomycotina</taxon>
        <taxon>Kickxellomycetes</taxon>
        <taxon>Kickxellales</taxon>
        <taxon>Kickxellaceae</taxon>
        <taxon>Linderina</taxon>
    </lineage>
</organism>
<dbReference type="GO" id="GO:0044550">
    <property type="term" value="P:secondary metabolite biosynthetic process"/>
    <property type="evidence" value="ECO:0007669"/>
    <property type="project" value="UniProtKB-ARBA"/>
</dbReference>
<feature type="transmembrane region" description="Helical" evidence="7">
    <location>
        <begin position="20"/>
        <end position="42"/>
    </location>
</feature>
<evidence type="ECO:0000313" key="8">
    <source>
        <dbReference type="EMBL" id="ORX71323.1"/>
    </source>
</evidence>
<dbReference type="PANTHER" id="PTHR24305:SF235">
    <property type="entry name" value="CYTOCHROME P450 MONOOXYGENASE APDB-RELATED"/>
    <property type="match status" value="1"/>
</dbReference>
<evidence type="ECO:0000256" key="2">
    <source>
        <dbReference type="ARBA" id="ARBA00022723"/>
    </source>
</evidence>
<dbReference type="PRINTS" id="PR00385">
    <property type="entry name" value="P450"/>
</dbReference>
<keyword evidence="5 6" id="KW-0349">Heme</keyword>
<dbReference type="PRINTS" id="PR00463">
    <property type="entry name" value="EP450I"/>
</dbReference>
<evidence type="ECO:0000256" key="1">
    <source>
        <dbReference type="ARBA" id="ARBA00001971"/>
    </source>
</evidence>
<keyword evidence="6" id="KW-0503">Monooxygenase</keyword>
<comment type="cofactor">
    <cofactor evidence="1 5">
        <name>heme</name>
        <dbReference type="ChEBI" id="CHEBI:30413"/>
    </cofactor>
</comment>
<evidence type="ECO:0000256" key="3">
    <source>
        <dbReference type="ARBA" id="ARBA00023002"/>
    </source>
</evidence>
<keyword evidence="7" id="KW-1133">Transmembrane helix</keyword>
<reference evidence="8 9" key="1">
    <citation type="submission" date="2016-07" db="EMBL/GenBank/DDBJ databases">
        <title>Pervasive Adenine N6-methylation of Active Genes in Fungi.</title>
        <authorList>
            <consortium name="DOE Joint Genome Institute"/>
            <person name="Mondo S.J."/>
            <person name="Dannebaum R.O."/>
            <person name="Kuo R.C."/>
            <person name="Labutti K."/>
            <person name="Haridas S."/>
            <person name="Kuo A."/>
            <person name="Salamov A."/>
            <person name="Ahrendt S.R."/>
            <person name="Lipzen A."/>
            <person name="Sullivan W."/>
            <person name="Andreopoulos W.B."/>
            <person name="Clum A."/>
            <person name="Lindquist E."/>
            <person name="Daum C."/>
            <person name="Ramamoorthy G.K."/>
            <person name="Gryganskyi A."/>
            <person name="Culley D."/>
            <person name="Magnuson J.K."/>
            <person name="James T.Y."/>
            <person name="O'Malley M.A."/>
            <person name="Stajich J.E."/>
            <person name="Spatafora J.W."/>
            <person name="Visel A."/>
            <person name="Grigoriev I.V."/>
        </authorList>
    </citation>
    <scope>NUCLEOTIDE SEQUENCE [LARGE SCALE GENOMIC DNA]</scope>
    <source>
        <strain evidence="8 9">ATCC 12442</strain>
    </source>
</reference>
<dbReference type="SUPFAM" id="SSF48264">
    <property type="entry name" value="Cytochrome P450"/>
    <property type="match status" value="1"/>
</dbReference>
<dbReference type="InterPro" id="IPR036396">
    <property type="entry name" value="Cyt_P450_sf"/>
</dbReference>
<dbReference type="Pfam" id="PF00067">
    <property type="entry name" value="p450"/>
    <property type="match status" value="1"/>
</dbReference>
<feature type="binding site" description="axial binding residue" evidence="5">
    <location>
        <position position="445"/>
    </location>
    <ligand>
        <name>heme</name>
        <dbReference type="ChEBI" id="CHEBI:30413"/>
    </ligand>
    <ligandPart>
        <name>Fe</name>
        <dbReference type="ChEBI" id="CHEBI:18248"/>
    </ligandPart>
</feature>
<keyword evidence="7" id="KW-0812">Transmembrane</keyword>
<dbReference type="STRING" id="61395.A0A1Y1WCQ6"/>
<evidence type="ECO:0000256" key="4">
    <source>
        <dbReference type="ARBA" id="ARBA00023004"/>
    </source>
</evidence>
<dbReference type="InterPro" id="IPR002401">
    <property type="entry name" value="Cyt_P450_E_grp-I"/>
</dbReference>
<dbReference type="GO" id="GO:0016705">
    <property type="term" value="F:oxidoreductase activity, acting on paired donors, with incorporation or reduction of molecular oxygen"/>
    <property type="evidence" value="ECO:0007669"/>
    <property type="project" value="InterPro"/>
</dbReference>
<dbReference type="InterPro" id="IPR001128">
    <property type="entry name" value="Cyt_P450"/>
</dbReference>
<dbReference type="GO" id="GO:0020037">
    <property type="term" value="F:heme binding"/>
    <property type="evidence" value="ECO:0007669"/>
    <property type="project" value="InterPro"/>
</dbReference>
<dbReference type="PROSITE" id="PS00086">
    <property type="entry name" value="CYTOCHROME_P450"/>
    <property type="match status" value="1"/>
</dbReference>
<dbReference type="Gene3D" id="1.10.630.10">
    <property type="entry name" value="Cytochrome P450"/>
    <property type="match status" value="1"/>
</dbReference>
<keyword evidence="4 5" id="KW-0408">Iron</keyword>
<evidence type="ECO:0000256" key="6">
    <source>
        <dbReference type="RuleBase" id="RU000461"/>
    </source>
</evidence>
<name>A0A1Y1WCQ6_9FUNG</name>
<dbReference type="AlphaFoldDB" id="A0A1Y1WCQ6"/>
<comment type="caution">
    <text evidence="8">The sequence shown here is derived from an EMBL/GenBank/DDBJ whole genome shotgun (WGS) entry which is preliminary data.</text>
</comment>
<dbReference type="GeneID" id="63803701"/>
<keyword evidence="3 6" id="KW-0560">Oxidoreductase</keyword>
<sequence length="515" mass="58702">MVYFDIFSIFDKDKLLSSQIVWATAAAFFIGYVTYAFFLSFGSQFRGPLIARFGIVRDLVVFASGTFADVCEDDYYRYGDIYHIGANRIALSNVSDCRRVLASHDFRKPRFRYQAFDTIGPNMLSNTVPEISNIRRRQIGPMFRHGYLAEMEPAIKECSIKALKAKWDRLIDDSGGTAVVNYYSDFLLIVFDIISTLGFDYQFRTLENNGSQIVKWVDDVHQLNMYRILFAYPARFPATLFTGKSIKGVQDFLDFGNRITEERRKQVEAGMEPPKDILQALIDAVDPVTKEKLTTAEITAENIILLMAGTNSASYTMAWFLHYMMLYPDIYKRAVDEVRSAFPQDHCIGYTEGRTKLPFLDACIYEVMRIRGVTSVIFPREVPAGGASFQGYHFPAGTSVFLNFAGLNHNKDVWGDPRNFRPDRFIENENLKQNVFTFSSGVRVCPGRSLAHFELYTVLANLLKDYDFKLPEGSPWGPDNVDKFGNPIPMPRTFVTTVRPKYPERDCNVLITKAA</sequence>
<evidence type="ECO:0000256" key="7">
    <source>
        <dbReference type="SAM" id="Phobius"/>
    </source>
</evidence>
<evidence type="ECO:0000313" key="9">
    <source>
        <dbReference type="Proteomes" id="UP000193922"/>
    </source>
</evidence>
<dbReference type="EMBL" id="MCFD01000004">
    <property type="protein sequence ID" value="ORX71323.1"/>
    <property type="molecule type" value="Genomic_DNA"/>
</dbReference>
<comment type="similarity">
    <text evidence="6">Belongs to the cytochrome P450 family.</text>
</comment>
<dbReference type="RefSeq" id="XP_040744838.1">
    <property type="nucleotide sequence ID" value="XM_040887053.1"/>
</dbReference>
<dbReference type="GO" id="GO:0005506">
    <property type="term" value="F:iron ion binding"/>
    <property type="evidence" value="ECO:0007669"/>
    <property type="project" value="InterPro"/>
</dbReference>
<dbReference type="GO" id="GO:0004497">
    <property type="term" value="F:monooxygenase activity"/>
    <property type="evidence" value="ECO:0007669"/>
    <property type="project" value="UniProtKB-KW"/>
</dbReference>
<keyword evidence="7" id="KW-0472">Membrane</keyword>
<dbReference type="PANTHER" id="PTHR24305">
    <property type="entry name" value="CYTOCHROME P450"/>
    <property type="match status" value="1"/>
</dbReference>
<keyword evidence="2 5" id="KW-0479">Metal-binding</keyword>
<accession>A0A1Y1WCQ6</accession>
<gene>
    <name evidence="8" type="ORF">DL89DRAFT_266341</name>
</gene>